<feature type="domain" description="RRM" evidence="9">
    <location>
        <begin position="41"/>
        <end position="118"/>
    </location>
</feature>
<evidence type="ECO:0000256" key="7">
    <source>
        <dbReference type="PROSITE-ProRule" id="PRU00176"/>
    </source>
</evidence>
<dbReference type="PROSITE" id="PS50102">
    <property type="entry name" value="RRM"/>
    <property type="match status" value="1"/>
</dbReference>
<evidence type="ECO:0000256" key="2">
    <source>
        <dbReference type="ARBA" id="ARBA00004642"/>
    </source>
</evidence>
<reference evidence="10" key="1">
    <citation type="journal article" date="2020" name="Fungal Divers.">
        <title>Resolving the Mortierellaceae phylogeny through synthesis of multi-gene phylogenetics and phylogenomics.</title>
        <authorList>
            <person name="Vandepol N."/>
            <person name="Liber J."/>
            <person name="Desiro A."/>
            <person name="Na H."/>
            <person name="Kennedy M."/>
            <person name="Barry K."/>
            <person name="Grigoriev I.V."/>
            <person name="Miller A.N."/>
            <person name="O'Donnell K."/>
            <person name="Stajich J.E."/>
            <person name="Bonito G."/>
        </authorList>
    </citation>
    <scope>NUCLEOTIDE SEQUENCE</scope>
    <source>
        <strain evidence="10">MES-2147</strain>
    </source>
</reference>
<keyword evidence="5" id="KW-0539">Nucleus</keyword>
<evidence type="ECO:0000256" key="3">
    <source>
        <dbReference type="ARBA" id="ARBA00016996"/>
    </source>
</evidence>
<dbReference type="GO" id="GO:0071011">
    <property type="term" value="C:precatalytic spliceosome"/>
    <property type="evidence" value="ECO:0007669"/>
    <property type="project" value="TreeGrafter"/>
</dbReference>
<dbReference type="GO" id="GO:0030619">
    <property type="term" value="F:U1 snRNA binding"/>
    <property type="evidence" value="ECO:0007669"/>
    <property type="project" value="InterPro"/>
</dbReference>
<gene>
    <name evidence="10" type="ORF">BGZ65_003867</name>
</gene>
<evidence type="ECO:0000313" key="11">
    <source>
        <dbReference type="Proteomes" id="UP000749646"/>
    </source>
</evidence>
<dbReference type="GO" id="GO:0071004">
    <property type="term" value="C:U2-type prespliceosome"/>
    <property type="evidence" value="ECO:0007669"/>
    <property type="project" value="TreeGrafter"/>
</dbReference>
<dbReference type="Gene3D" id="3.30.70.330">
    <property type="match status" value="1"/>
</dbReference>
<comment type="caution">
    <text evidence="10">The sequence shown here is derived from an EMBL/GenBank/DDBJ whole genome shotgun (WGS) entry which is preliminary data.</text>
</comment>
<name>A0A9P6IZ24_9FUNG</name>
<evidence type="ECO:0000259" key="9">
    <source>
        <dbReference type="PROSITE" id="PS50102"/>
    </source>
</evidence>
<dbReference type="InterPro" id="IPR000504">
    <property type="entry name" value="RRM_dom"/>
</dbReference>
<dbReference type="InterPro" id="IPR012677">
    <property type="entry name" value="Nucleotide-bd_a/b_plait_sf"/>
</dbReference>
<dbReference type="EMBL" id="JAAAHW010006810">
    <property type="protein sequence ID" value="KAF9954689.1"/>
    <property type="molecule type" value="Genomic_DNA"/>
</dbReference>
<comment type="subcellular location">
    <subcellularLocation>
        <location evidence="1">Nucleus speckle</location>
    </subcellularLocation>
    <subcellularLocation>
        <location evidence="2">Nucleus</location>
        <location evidence="2">Nucleoplasm</location>
    </subcellularLocation>
</comment>
<dbReference type="SUPFAM" id="SSF54928">
    <property type="entry name" value="RNA-binding domain, RBD"/>
    <property type="match status" value="1"/>
</dbReference>
<dbReference type="PANTHER" id="PTHR13952">
    <property type="entry name" value="U1 SMALL NUCLEAR RIBONUCLEOPROTEIN 70 KD"/>
    <property type="match status" value="1"/>
</dbReference>
<dbReference type="Proteomes" id="UP000749646">
    <property type="component" value="Unassembled WGS sequence"/>
</dbReference>
<dbReference type="Pfam" id="PF00076">
    <property type="entry name" value="RRM_1"/>
    <property type="match status" value="1"/>
</dbReference>
<keyword evidence="4 7" id="KW-0694">RNA-binding</keyword>
<dbReference type="GO" id="GO:0003729">
    <property type="term" value="F:mRNA binding"/>
    <property type="evidence" value="ECO:0007669"/>
    <property type="project" value="TreeGrafter"/>
</dbReference>
<dbReference type="CDD" id="cd12236">
    <property type="entry name" value="RRM_snRNP70"/>
    <property type="match status" value="1"/>
</dbReference>
<evidence type="ECO:0000256" key="4">
    <source>
        <dbReference type="ARBA" id="ARBA00022884"/>
    </source>
</evidence>
<dbReference type="PANTHER" id="PTHR13952:SF5">
    <property type="entry name" value="U1 SMALL NUCLEAR RIBONUCLEOPROTEIN 70 KDA"/>
    <property type="match status" value="1"/>
</dbReference>
<evidence type="ECO:0000313" key="10">
    <source>
        <dbReference type="EMBL" id="KAF9954689.1"/>
    </source>
</evidence>
<sequence>MAERKKQKMEERERKTQERLKGGLETWDPSKDEKVVGDPYKTLHVSRLSFDVTEKDLRREFSMYGQIENIKVVKDLESKARGYAFIEFEREKDMKAAYKDADGIKVLGRRIVVDVERGRTGEHALGRLMKIKHPQEETIGMRGRSLAMGEIVPLADAKEVIKGMHGVMTATEEDTVVGVATTITTTVAEEDTAIGPMNAKARGVRAGAGREAPVSPLAEDSVTILGVVVTAKIDLSIVCTRVKQGEENPRYGTYRAVREKLLTKQYDLQVSVP</sequence>
<feature type="region of interest" description="Disordered" evidence="8">
    <location>
        <begin position="1"/>
        <end position="31"/>
    </location>
</feature>
<organism evidence="10 11">
    <name type="scientific">Modicella reniformis</name>
    <dbReference type="NCBI Taxonomy" id="1440133"/>
    <lineage>
        <taxon>Eukaryota</taxon>
        <taxon>Fungi</taxon>
        <taxon>Fungi incertae sedis</taxon>
        <taxon>Mucoromycota</taxon>
        <taxon>Mortierellomycotina</taxon>
        <taxon>Mortierellomycetes</taxon>
        <taxon>Mortierellales</taxon>
        <taxon>Mortierellaceae</taxon>
        <taxon>Modicella</taxon>
    </lineage>
</organism>
<evidence type="ECO:0000256" key="1">
    <source>
        <dbReference type="ARBA" id="ARBA00004324"/>
    </source>
</evidence>
<keyword evidence="6" id="KW-0687">Ribonucleoprotein</keyword>
<keyword evidence="11" id="KW-1185">Reference proteome</keyword>
<dbReference type="FunFam" id="3.30.70.330:FF:001585">
    <property type="entry name" value="U1 small nuclear ribonucleoprotein 70 kDa"/>
    <property type="match status" value="1"/>
</dbReference>
<dbReference type="SMART" id="SM00360">
    <property type="entry name" value="RRM"/>
    <property type="match status" value="1"/>
</dbReference>
<dbReference type="OrthoDB" id="4207594at2759"/>
<dbReference type="InterPro" id="IPR035979">
    <property type="entry name" value="RBD_domain_sf"/>
</dbReference>
<dbReference type="GO" id="GO:0000398">
    <property type="term" value="P:mRNA splicing, via spliceosome"/>
    <property type="evidence" value="ECO:0007669"/>
    <property type="project" value="TreeGrafter"/>
</dbReference>
<dbReference type="GO" id="GO:0016607">
    <property type="term" value="C:nuclear speck"/>
    <property type="evidence" value="ECO:0007669"/>
    <property type="project" value="UniProtKB-SubCell"/>
</dbReference>
<evidence type="ECO:0000256" key="8">
    <source>
        <dbReference type="SAM" id="MobiDB-lite"/>
    </source>
</evidence>
<dbReference type="AlphaFoldDB" id="A0A9P6IZ24"/>
<evidence type="ECO:0000256" key="6">
    <source>
        <dbReference type="ARBA" id="ARBA00023274"/>
    </source>
</evidence>
<dbReference type="GO" id="GO:0005685">
    <property type="term" value="C:U1 snRNP"/>
    <property type="evidence" value="ECO:0007669"/>
    <property type="project" value="TreeGrafter"/>
</dbReference>
<feature type="non-terminal residue" evidence="10">
    <location>
        <position position="273"/>
    </location>
</feature>
<dbReference type="InterPro" id="IPR051183">
    <property type="entry name" value="U1_U11-U12_snRNP_70-35kDa"/>
</dbReference>
<protein>
    <recommendedName>
        <fullName evidence="3">U1 small nuclear ribonucleoprotein 70 kDa</fullName>
    </recommendedName>
</protein>
<proteinExistence type="predicted"/>
<dbReference type="InterPro" id="IPR034143">
    <property type="entry name" value="snRNP70_RRM"/>
</dbReference>
<accession>A0A9P6IZ24</accession>
<evidence type="ECO:0000256" key="5">
    <source>
        <dbReference type="ARBA" id="ARBA00023242"/>
    </source>
</evidence>